<dbReference type="AlphaFoldDB" id="I1C996"/>
<evidence type="ECO:0000313" key="2">
    <source>
        <dbReference type="Proteomes" id="UP000009138"/>
    </source>
</evidence>
<accession>I1C996</accession>
<dbReference type="OrthoDB" id="2266637at2759"/>
<dbReference type="InParanoid" id="I1C996"/>
<dbReference type="Proteomes" id="UP000009138">
    <property type="component" value="Unassembled WGS sequence"/>
</dbReference>
<dbReference type="GO" id="GO:0003676">
    <property type="term" value="F:nucleic acid binding"/>
    <property type="evidence" value="ECO:0007669"/>
    <property type="project" value="InterPro"/>
</dbReference>
<evidence type="ECO:0000313" key="1">
    <source>
        <dbReference type="EMBL" id="EIE85026.1"/>
    </source>
</evidence>
<protein>
    <recommendedName>
        <fullName evidence="3">Tc1-like transposase DDE domain-containing protein</fullName>
    </recommendedName>
</protein>
<dbReference type="Gene3D" id="3.30.420.10">
    <property type="entry name" value="Ribonuclease H-like superfamily/Ribonuclease H"/>
    <property type="match status" value="1"/>
</dbReference>
<dbReference type="RefSeq" id="XP_067520422.1">
    <property type="nucleotide sequence ID" value="XM_067664321.1"/>
</dbReference>
<keyword evidence="2" id="KW-1185">Reference proteome</keyword>
<reference evidence="1 2" key="1">
    <citation type="journal article" date="2009" name="PLoS Genet.">
        <title>Genomic analysis of the basal lineage fungus Rhizopus oryzae reveals a whole-genome duplication.</title>
        <authorList>
            <person name="Ma L.-J."/>
            <person name="Ibrahim A.S."/>
            <person name="Skory C."/>
            <person name="Grabherr M.G."/>
            <person name="Burger G."/>
            <person name="Butler M."/>
            <person name="Elias M."/>
            <person name="Idnurm A."/>
            <person name="Lang B.F."/>
            <person name="Sone T."/>
            <person name="Abe A."/>
            <person name="Calvo S.E."/>
            <person name="Corrochano L.M."/>
            <person name="Engels R."/>
            <person name="Fu J."/>
            <person name="Hansberg W."/>
            <person name="Kim J.-M."/>
            <person name="Kodira C.D."/>
            <person name="Koehrsen M.J."/>
            <person name="Liu B."/>
            <person name="Miranda-Saavedra D."/>
            <person name="O'Leary S."/>
            <person name="Ortiz-Castellanos L."/>
            <person name="Poulter R."/>
            <person name="Rodriguez-Romero J."/>
            <person name="Ruiz-Herrera J."/>
            <person name="Shen Y.-Q."/>
            <person name="Zeng Q."/>
            <person name="Galagan J."/>
            <person name="Birren B.W."/>
            <person name="Cuomo C.A."/>
            <person name="Wickes B.L."/>
        </authorList>
    </citation>
    <scope>NUCLEOTIDE SEQUENCE [LARGE SCALE GENOMIC DNA]</scope>
    <source>
        <strain evidence="2">RA 99-880 / ATCC MYA-4621 / FGSC 9543 / NRRL 43880</strain>
    </source>
</reference>
<dbReference type="GeneID" id="93616702"/>
<dbReference type="VEuPathDB" id="FungiDB:RO3G_09736"/>
<gene>
    <name evidence="1" type="ORF">RO3G_09736</name>
</gene>
<dbReference type="InterPro" id="IPR036397">
    <property type="entry name" value="RNaseH_sf"/>
</dbReference>
<evidence type="ECO:0008006" key="3">
    <source>
        <dbReference type="Google" id="ProtNLM"/>
    </source>
</evidence>
<name>I1C996_RHIO9</name>
<organism evidence="1 2">
    <name type="scientific">Rhizopus delemar (strain RA 99-880 / ATCC MYA-4621 / FGSC 9543 / NRRL 43880)</name>
    <name type="common">Mucormycosis agent</name>
    <name type="synonym">Rhizopus arrhizus var. delemar</name>
    <dbReference type="NCBI Taxonomy" id="246409"/>
    <lineage>
        <taxon>Eukaryota</taxon>
        <taxon>Fungi</taxon>
        <taxon>Fungi incertae sedis</taxon>
        <taxon>Mucoromycota</taxon>
        <taxon>Mucoromycotina</taxon>
        <taxon>Mucoromycetes</taxon>
        <taxon>Mucorales</taxon>
        <taxon>Mucorineae</taxon>
        <taxon>Rhizopodaceae</taxon>
        <taxon>Rhizopus</taxon>
    </lineage>
</organism>
<sequence>MKDERLLSRDGYSIHTYKEVQKYRGYQYAYISKYSPELHRVEQFWVVAKNKAKRHRLLQQETLLQEIKVALPPCETK</sequence>
<proteinExistence type="predicted"/>
<dbReference type="EMBL" id="CH476738">
    <property type="protein sequence ID" value="EIE85026.1"/>
    <property type="molecule type" value="Genomic_DNA"/>
</dbReference>